<accession>A0A1I7LBU7</accession>
<dbReference type="PANTHER" id="PTHR47235:SF1">
    <property type="entry name" value="BLR6548 PROTEIN"/>
    <property type="match status" value="1"/>
</dbReference>
<name>A0A1I7LBU7_9BURK</name>
<evidence type="ECO:0000256" key="1">
    <source>
        <dbReference type="ARBA" id="ARBA00010062"/>
    </source>
</evidence>
<dbReference type="CDD" id="cd19978">
    <property type="entry name" value="PBP1_ABC_ligand_binding-like"/>
    <property type="match status" value="1"/>
</dbReference>
<dbReference type="InterPro" id="IPR028082">
    <property type="entry name" value="Peripla_BP_I"/>
</dbReference>
<keyword evidence="8" id="KW-1185">Reference proteome</keyword>
<feature type="domain" description="Leucine-binding protein" evidence="6">
    <location>
        <begin position="32"/>
        <end position="374"/>
    </location>
</feature>
<reference evidence="8" key="1">
    <citation type="submission" date="2016-10" db="EMBL/GenBank/DDBJ databases">
        <authorList>
            <person name="Varghese N."/>
            <person name="Submissions S."/>
        </authorList>
    </citation>
    <scope>NUCLEOTIDE SEQUENCE [LARGE SCALE GENOMIC DNA]</scope>
    <source>
        <strain evidence="8">CGMCC 1.11014</strain>
    </source>
</reference>
<dbReference type="PRINTS" id="PR00337">
    <property type="entry name" value="LEUILEVALBP"/>
</dbReference>
<sequence>MLPQKLARLIATASALFLPLSAMAEEGVTDTEIKLGMVNVQTGPASALGKGMRAGAEAYFKEVNAKGGIHGRQIRLSVADDGYEPNKAVDETLKMIEGEKVFALFGHVGTPTANAVIPIVKELDVPLVGLFTGAMSLRQPVTKQIFNVRASYDDEAETLVAHFVAQGAKSVAVFYQDDGFGLAVLSGTEKALKQRGMAVAARGTFERNTVAINTGLAAMLNAKPDAIVMVGPYTPLAAFVKAARAAGLKSQLATVSFVGTDSLVSQVGKDGDGVVISQVVPFPHDDTLAVTAECRALVAKHTGEPFGFVNFEGCLTARVMAAALEKSGKAPTRATLMQTLEAMKGVDLGGMAVSFAPDNHQAFNQVFLTRIVDGKISKLK</sequence>
<gene>
    <name evidence="7" type="ORF">SAMN05216552_102671</name>
</gene>
<dbReference type="Proteomes" id="UP000199391">
    <property type="component" value="Unassembled WGS sequence"/>
</dbReference>
<comment type="similarity">
    <text evidence="1">Belongs to the leucine-binding protein family.</text>
</comment>
<dbReference type="STRING" id="1035707.SAMN05216552_102671"/>
<dbReference type="RefSeq" id="WP_229490649.1">
    <property type="nucleotide sequence ID" value="NZ_FPBO01000026.1"/>
</dbReference>
<evidence type="ECO:0000256" key="2">
    <source>
        <dbReference type="ARBA" id="ARBA00022448"/>
    </source>
</evidence>
<dbReference type="GO" id="GO:0006865">
    <property type="term" value="P:amino acid transport"/>
    <property type="evidence" value="ECO:0007669"/>
    <property type="project" value="UniProtKB-KW"/>
</dbReference>
<dbReference type="PANTHER" id="PTHR47235">
    <property type="entry name" value="BLR6548 PROTEIN"/>
    <property type="match status" value="1"/>
</dbReference>
<keyword evidence="2" id="KW-0813">Transport</keyword>
<dbReference type="SUPFAM" id="SSF53822">
    <property type="entry name" value="Periplasmic binding protein-like I"/>
    <property type="match status" value="1"/>
</dbReference>
<protein>
    <submittedName>
        <fullName evidence="7">Amino acid/amide ABC transporter substrate-binding protein, HAAT family</fullName>
    </submittedName>
</protein>
<evidence type="ECO:0000256" key="5">
    <source>
        <dbReference type="SAM" id="SignalP"/>
    </source>
</evidence>
<organism evidence="7 8">
    <name type="scientific">Pseudoduganella namucuonensis</name>
    <dbReference type="NCBI Taxonomy" id="1035707"/>
    <lineage>
        <taxon>Bacteria</taxon>
        <taxon>Pseudomonadati</taxon>
        <taxon>Pseudomonadota</taxon>
        <taxon>Betaproteobacteria</taxon>
        <taxon>Burkholderiales</taxon>
        <taxon>Oxalobacteraceae</taxon>
        <taxon>Telluria group</taxon>
        <taxon>Pseudoduganella</taxon>
    </lineage>
</organism>
<keyword evidence="4" id="KW-0029">Amino-acid transport</keyword>
<dbReference type="Gene3D" id="3.40.50.2300">
    <property type="match status" value="2"/>
</dbReference>
<dbReference type="EMBL" id="FPBO01000026">
    <property type="protein sequence ID" value="SFV07211.1"/>
    <property type="molecule type" value="Genomic_DNA"/>
</dbReference>
<dbReference type="InterPro" id="IPR000709">
    <property type="entry name" value="Leu_Ile_Val-bd"/>
</dbReference>
<feature type="signal peptide" evidence="5">
    <location>
        <begin position="1"/>
        <end position="24"/>
    </location>
</feature>
<evidence type="ECO:0000313" key="8">
    <source>
        <dbReference type="Proteomes" id="UP000199391"/>
    </source>
</evidence>
<evidence type="ECO:0000256" key="4">
    <source>
        <dbReference type="ARBA" id="ARBA00022970"/>
    </source>
</evidence>
<feature type="chain" id="PRO_5011602064" evidence="5">
    <location>
        <begin position="25"/>
        <end position="380"/>
    </location>
</feature>
<evidence type="ECO:0000259" key="6">
    <source>
        <dbReference type="Pfam" id="PF13458"/>
    </source>
</evidence>
<keyword evidence="3 5" id="KW-0732">Signal</keyword>
<proteinExistence type="inferred from homology"/>
<dbReference type="AlphaFoldDB" id="A0A1I7LBU7"/>
<evidence type="ECO:0000256" key="3">
    <source>
        <dbReference type="ARBA" id="ARBA00022729"/>
    </source>
</evidence>
<dbReference type="InterPro" id="IPR028081">
    <property type="entry name" value="Leu-bd"/>
</dbReference>
<dbReference type="Pfam" id="PF13458">
    <property type="entry name" value="Peripla_BP_6"/>
    <property type="match status" value="1"/>
</dbReference>
<evidence type="ECO:0000313" key="7">
    <source>
        <dbReference type="EMBL" id="SFV07211.1"/>
    </source>
</evidence>